<evidence type="ECO:0000313" key="2">
    <source>
        <dbReference type="Proteomes" id="UP000054705"/>
    </source>
</evidence>
<dbReference type="PATRIC" id="fig|110500.4.peg.489"/>
<evidence type="ECO:0000313" key="1">
    <source>
        <dbReference type="EMBL" id="KUK83217.1"/>
    </source>
</evidence>
<protein>
    <submittedName>
        <fullName evidence="1">Uncharacterized protein</fullName>
    </submittedName>
</protein>
<dbReference type="EMBL" id="LGGS01000041">
    <property type="protein sequence ID" value="KUK83217.1"/>
    <property type="molecule type" value="Genomic_DNA"/>
</dbReference>
<dbReference type="Proteomes" id="UP000054705">
    <property type="component" value="Unassembled WGS sequence"/>
</dbReference>
<reference evidence="2" key="1">
    <citation type="journal article" date="2015" name="MBio">
        <title>Genome-Resolved Metagenomic Analysis Reveals Roles for Candidate Phyla and Other Microbial Community Members in Biogeochemical Transformations in Oil Reservoirs.</title>
        <authorList>
            <person name="Hu P."/>
            <person name="Tom L."/>
            <person name="Singh A."/>
            <person name="Thomas B.C."/>
            <person name="Baker B.J."/>
            <person name="Piceno Y.M."/>
            <person name="Andersen G.L."/>
            <person name="Banfield J.F."/>
        </authorList>
    </citation>
    <scope>NUCLEOTIDE SEQUENCE [LARGE SCALE GENOMIC DNA]</scope>
</reference>
<name>A0A124FZ50_9FIRM</name>
<gene>
    <name evidence="1" type="ORF">XD97_0235</name>
</gene>
<sequence>MTQINPEGMKTAALSDTQFTNLREAEKKINETAGNKQEIYLLAVTRDE</sequence>
<comment type="caution">
    <text evidence="1">The sequence shown here is derived from an EMBL/GenBank/DDBJ whole genome shotgun (WGS) entry which is preliminary data.</text>
</comment>
<accession>A0A124FZ50</accession>
<proteinExistence type="predicted"/>
<dbReference type="AlphaFoldDB" id="A0A124FZ50"/>
<organism evidence="1 2">
    <name type="scientific">Pelotomaculum thermopropionicum</name>
    <dbReference type="NCBI Taxonomy" id="110500"/>
    <lineage>
        <taxon>Bacteria</taxon>
        <taxon>Bacillati</taxon>
        <taxon>Bacillota</taxon>
        <taxon>Clostridia</taxon>
        <taxon>Eubacteriales</taxon>
        <taxon>Desulfotomaculaceae</taxon>
        <taxon>Pelotomaculum</taxon>
    </lineage>
</organism>